<feature type="transmembrane region" description="Helical" evidence="1">
    <location>
        <begin position="173"/>
        <end position="193"/>
    </location>
</feature>
<keyword evidence="1" id="KW-0472">Membrane</keyword>
<protein>
    <recommendedName>
        <fullName evidence="2">DUF6533 domain-containing protein</fullName>
    </recommendedName>
</protein>
<keyword evidence="4" id="KW-1185">Reference proteome</keyword>
<evidence type="ECO:0000313" key="3">
    <source>
        <dbReference type="EMBL" id="TFK37175.1"/>
    </source>
</evidence>
<feature type="transmembrane region" description="Helical" evidence="1">
    <location>
        <begin position="132"/>
        <end position="152"/>
    </location>
</feature>
<feature type="transmembrane region" description="Helical" evidence="1">
    <location>
        <begin position="58"/>
        <end position="79"/>
    </location>
</feature>
<proteinExistence type="predicted"/>
<organism evidence="3 4">
    <name type="scientific">Crucibulum laeve</name>
    <dbReference type="NCBI Taxonomy" id="68775"/>
    <lineage>
        <taxon>Eukaryota</taxon>
        <taxon>Fungi</taxon>
        <taxon>Dikarya</taxon>
        <taxon>Basidiomycota</taxon>
        <taxon>Agaricomycotina</taxon>
        <taxon>Agaricomycetes</taxon>
        <taxon>Agaricomycetidae</taxon>
        <taxon>Agaricales</taxon>
        <taxon>Agaricineae</taxon>
        <taxon>Nidulariaceae</taxon>
        <taxon>Crucibulum</taxon>
    </lineage>
</organism>
<gene>
    <name evidence="3" type="ORF">BDQ12DRAFT_667128</name>
</gene>
<evidence type="ECO:0000256" key="1">
    <source>
        <dbReference type="SAM" id="Phobius"/>
    </source>
</evidence>
<dbReference type="STRING" id="68775.A0A5C3LWT1"/>
<feature type="transmembrane region" description="Helical" evidence="1">
    <location>
        <begin position="199"/>
        <end position="218"/>
    </location>
</feature>
<accession>A0A5C3LWT1</accession>
<dbReference type="InterPro" id="IPR045340">
    <property type="entry name" value="DUF6533"/>
</dbReference>
<evidence type="ECO:0000259" key="2">
    <source>
        <dbReference type="Pfam" id="PF20151"/>
    </source>
</evidence>
<dbReference type="OrthoDB" id="2637653at2759"/>
<name>A0A5C3LWT1_9AGAR</name>
<keyword evidence="1" id="KW-0812">Transmembrane</keyword>
<feature type="transmembrane region" description="Helical" evidence="1">
    <location>
        <begin position="91"/>
        <end position="112"/>
    </location>
</feature>
<dbReference type="Proteomes" id="UP000308652">
    <property type="component" value="Unassembled WGS sequence"/>
</dbReference>
<keyword evidence="1" id="KW-1133">Transmembrane helix</keyword>
<dbReference type="Pfam" id="PF20151">
    <property type="entry name" value="DUF6533"/>
    <property type="match status" value="1"/>
</dbReference>
<sequence length="347" mass="39884">MAGDRSDIDLLWSIHTRQCSSLAALTVLIWEYLITCQHEYHFMWRWVLLKPVSTCRGWFTFLLGCSCLILGIVDIVLMLRVYALYKRSRKVAAILLTLFISEVIVEFVTGYLSISRAHFNAACDLLKVPIEVMYFLAMTFLTQTVIWTMTLAKRKRKPHLRNIPLLSRVIRDGAWVWFLICGMCSSAVPYSMIKITTGDIIFVWPITLVSIATCRLIINIQRLKKEDTRWERRHVNLQSDEVILTTNIHISTDDLPVLEHNSRAKPLAKKSEIHSVLGQMLNLHEGQTPEYANQGRVMPTSWSQATLCFRPLLLGGKQSLEQNGSTVTAKSMFLEQKQRKEREQETA</sequence>
<dbReference type="EMBL" id="ML213609">
    <property type="protein sequence ID" value="TFK37175.1"/>
    <property type="molecule type" value="Genomic_DNA"/>
</dbReference>
<dbReference type="AlphaFoldDB" id="A0A5C3LWT1"/>
<feature type="domain" description="DUF6533" evidence="2">
    <location>
        <begin position="19"/>
        <end position="50"/>
    </location>
</feature>
<reference evidence="3 4" key="1">
    <citation type="journal article" date="2019" name="Nat. Ecol. Evol.">
        <title>Megaphylogeny resolves global patterns of mushroom evolution.</title>
        <authorList>
            <person name="Varga T."/>
            <person name="Krizsan K."/>
            <person name="Foldi C."/>
            <person name="Dima B."/>
            <person name="Sanchez-Garcia M."/>
            <person name="Sanchez-Ramirez S."/>
            <person name="Szollosi G.J."/>
            <person name="Szarkandi J.G."/>
            <person name="Papp V."/>
            <person name="Albert L."/>
            <person name="Andreopoulos W."/>
            <person name="Angelini C."/>
            <person name="Antonin V."/>
            <person name="Barry K.W."/>
            <person name="Bougher N.L."/>
            <person name="Buchanan P."/>
            <person name="Buyck B."/>
            <person name="Bense V."/>
            <person name="Catcheside P."/>
            <person name="Chovatia M."/>
            <person name="Cooper J."/>
            <person name="Damon W."/>
            <person name="Desjardin D."/>
            <person name="Finy P."/>
            <person name="Geml J."/>
            <person name="Haridas S."/>
            <person name="Hughes K."/>
            <person name="Justo A."/>
            <person name="Karasinski D."/>
            <person name="Kautmanova I."/>
            <person name="Kiss B."/>
            <person name="Kocsube S."/>
            <person name="Kotiranta H."/>
            <person name="LaButti K.M."/>
            <person name="Lechner B.E."/>
            <person name="Liimatainen K."/>
            <person name="Lipzen A."/>
            <person name="Lukacs Z."/>
            <person name="Mihaltcheva S."/>
            <person name="Morgado L.N."/>
            <person name="Niskanen T."/>
            <person name="Noordeloos M.E."/>
            <person name="Ohm R.A."/>
            <person name="Ortiz-Santana B."/>
            <person name="Ovrebo C."/>
            <person name="Racz N."/>
            <person name="Riley R."/>
            <person name="Savchenko A."/>
            <person name="Shiryaev A."/>
            <person name="Soop K."/>
            <person name="Spirin V."/>
            <person name="Szebenyi C."/>
            <person name="Tomsovsky M."/>
            <person name="Tulloss R.E."/>
            <person name="Uehling J."/>
            <person name="Grigoriev I.V."/>
            <person name="Vagvolgyi C."/>
            <person name="Papp T."/>
            <person name="Martin F.M."/>
            <person name="Miettinen O."/>
            <person name="Hibbett D.S."/>
            <person name="Nagy L.G."/>
        </authorList>
    </citation>
    <scope>NUCLEOTIDE SEQUENCE [LARGE SCALE GENOMIC DNA]</scope>
    <source>
        <strain evidence="3 4">CBS 166.37</strain>
    </source>
</reference>
<evidence type="ECO:0000313" key="4">
    <source>
        <dbReference type="Proteomes" id="UP000308652"/>
    </source>
</evidence>